<evidence type="ECO:0008006" key="4">
    <source>
        <dbReference type="Google" id="ProtNLM"/>
    </source>
</evidence>
<proteinExistence type="predicted"/>
<feature type="signal peptide" evidence="1">
    <location>
        <begin position="1"/>
        <end position="22"/>
    </location>
</feature>
<feature type="chain" id="PRO_5046951335" description="Lipoprotein" evidence="1">
    <location>
        <begin position="23"/>
        <end position="137"/>
    </location>
</feature>
<dbReference type="PROSITE" id="PS51257">
    <property type="entry name" value="PROKAR_LIPOPROTEIN"/>
    <property type="match status" value="1"/>
</dbReference>
<keyword evidence="3" id="KW-1185">Reference proteome</keyword>
<dbReference type="RefSeq" id="WP_386132561.1">
    <property type="nucleotide sequence ID" value="NZ_JBHTJL010000016.1"/>
</dbReference>
<evidence type="ECO:0000313" key="3">
    <source>
        <dbReference type="Proteomes" id="UP001597013"/>
    </source>
</evidence>
<keyword evidence="1" id="KW-0732">Signal</keyword>
<sequence>MKSNYIKLVLLLLITVFSCDNALECAFGIDPEINENSVANAQLDQEYFQLITAEVDNAANDNAYDYFFRIEGDIPAGIDIFFYPREIEFSGRPIETGRFNFRVFLSVERFDFETGFYDRSPTCSNEVSKNFTIEVFE</sequence>
<name>A0ABW3ND60_9FLAO</name>
<comment type="caution">
    <text evidence="2">The sequence shown here is derived from an EMBL/GenBank/DDBJ whole genome shotgun (WGS) entry which is preliminary data.</text>
</comment>
<dbReference type="Proteomes" id="UP001597013">
    <property type="component" value="Unassembled WGS sequence"/>
</dbReference>
<reference evidence="3" key="1">
    <citation type="journal article" date="2019" name="Int. J. Syst. Evol. Microbiol.">
        <title>The Global Catalogue of Microorganisms (GCM) 10K type strain sequencing project: providing services to taxonomists for standard genome sequencing and annotation.</title>
        <authorList>
            <consortium name="The Broad Institute Genomics Platform"/>
            <consortium name="The Broad Institute Genome Sequencing Center for Infectious Disease"/>
            <person name="Wu L."/>
            <person name="Ma J."/>
        </authorList>
    </citation>
    <scope>NUCLEOTIDE SEQUENCE [LARGE SCALE GENOMIC DNA]</scope>
    <source>
        <strain evidence="3">CCUG 62215</strain>
    </source>
</reference>
<accession>A0ABW3ND60</accession>
<gene>
    <name evidence="2" type="ORF">ACFQ1Q_13530</name>
</gene>
<organism evidence="2 3">
    <name type="scientific">Winogradskyella litorisediminis</name>
    <dbReference type="NCBI Taxonomy" id="1156618"/>
    <lineage>
        <taxon>Bacteria</taxon>
        <taxon>Pseudomonadati</taxon>
        <taxon>Bacteroidota</taxon>
        <taxon>Flavobacteriia</taxon>
        <taxon>Flavobacteriales</taxon>
        <taxon>Flavobacteriaceae</taxon>
        <taxon>Winogradskyella</taxon>
    </lineage>
</organism>
<protein>
    <recommendedName>
        <fullName evidence="4">Lipoprotein</fullName>
    </recommendedName>
</protein>
<evidence type="ECO:0000256" key="1">
    <source>
        <dbReference type="SAM" id="SignalP"/>
    </source>
</evidence>
<evidence type="ECO:0000313" key="2">
    <source>
        <dbReference type="EMBL" id="MFD1064271.1"/>
    </source>
</evidence>
<dbReference type="EMBL" id="JBHTJL010000016">
    <property type="protein sequence ID" value="MFD1064271.1"/>
    <property type="molecule type" value="Genomic_DNA"/>
</dbReference>